<dbReference type="Proteomes" id="UP000199169">
    <property type="component" value="Unassembled WGS sequence"/>
</dbReference>
<reference evidence="10 11" key="1">
    <citation type="submission" date="2016-06" db="EMBL/GenBank/DDBJ databases">
        <authorList>
            <person name="Kjaerup R.B."/>
            <person name="Dalgaard T.S."/>
            <person name="Juul-Madsen H.R."/>
        </authorList>
    </citation>
    <scope>NUCLEOTIDE SEQUENCE [LARGE SCALE GENOMIC DNA]</scope>
    <source>
        <strain evidence="10">3</strain>
    </source>
</reference>
<dbReference type="Pfam" id="PF13231">
    <property type="entry name" value="PMT_2"/>
    <property type="match status" value="1"/>
</dbReference>
<keyword evidence="3" id="KW-0328">Glycosyltransferase</keyword>
<dbReference type="InterPro" id="IPR038731">
    <property type="entry name" value="RgtA/B/C-like"/>
</dbReference>
<gene>
    <name evidence="10" type="ORF">ACCAA_290031</name>
</gene>
<comment type="subcellular location">
    <subcellularLocation>
        <location evidence="1">Cell membrane</location>
        <topology evidence="1">Multi-pass membrane protein</topology>
    </subcellularLocation>
</comment>
<dbReference type="EMBL" id="FLQX01000104">
    <property type="protein sequence ID" value="SBT06018.1"/>
    <property type="molecule type" value="Genomic_DNA"/>
</dbReference>
<evidence type="ECO:0000313" key="10">
    <source>
        <dbReference type="EMBL" id="SBT06018.1"/>
    </source>
</evidence>
<dbReference type="PANTHER" id="PTHR33908">
    <property type="entry name" value="MANNOSYLTRANSFERASE YKCB-RELATED"/>
    <property type="match status" value="1"/>
</dbReference>
<evidence type="ECO:0000256" key="3">
    <source>
        <dbReference type="ARBA" id="ARBA00022676"/>
    </source>
</evidence>
<evidence type="ECO:0000256" key="2">
    <source>
        <dbReference type="ARBA" id="ARBA00022475"/>
    </source>
</evidence>
<feature type="transmembrane region" description="Helical" evidence="8">
    <location>
        <begin position="326"/>
        <end position="344"/>
    </location>
</feature>
<feature type="transmembrane region" description="Helical" evidence="8">
    <location>
        <begin position="228"/>
        <end position="248"/>
    </location>
</feature>
<keyword evidence="6 8" id="KW-1133">Transmembrane helix</keyword>
<feature type="transmembrane region" description="Helical" evidence="8">
    <location>
        <begin position="455"/>
        <end position="476"/>
    </location>
</feature>
<evidence type="ECO:0000313" key="11">
    <source>
        <dbReference type="Proteomes" id="UP000199169"/>
    </source>
</evidence>
<dbReference type="GO" id="GO:0016763">
    <property type="term" value="F:pentosyltransferase activity"/>
    <property type="evidence" value="ECO:0007669"/>
    <property type="project" value="TreeGrafter"/>
</dbReference>
<dbReference type="GO" id="GO:0005886">
    <property type="term" value="C:plasma membrane"/>
    <property type="evidence" value="ECO:0007669"/>
    <property type="project" value="UniProtKB-SubCell"/>
</dbReference>
<feature type="transmembrane region" description="Helical" evidence="8">
    <location>
        <begin position="286"/>
        <end position="305"/>
    </location>
</feature>
<feature type="transmembrane region" description="Helical" evidence="8">
    <location>
        <begin position="131"/>
        <end position="149"/>
    </location>
</feature>
<evidence type="ECO:0000256" key="7">
    <source>
        <dbReference type="ARBA" id="ARBA00023136"/>
    </source>
</evidence>
<keyword evidence="7 8" id="KW-0472">Membrane</keyword>
<evidence type="ECO:0000256" key="6">
    <source>
        <dbReference type="ARBA" id="ARBA00022989"/>
    </source>
</evidence>
<proteinExistence type="predicted"/>
<keyword evidence="11" id="KW-1185">Reference proteome</keyword>
<sequence length="590" mass="64538">MRAFLLPAMSIAQLASASRGTTDERYVRPLLVAALLVAAFLSLWRLDIPLQGSEGRWGAVTMEMLSSGDFFRMTIGGSPYPDKPFGSYWLIAVVSALTGTLNEQTLRLPGALCFVLTTYVVFLLGKRTIGALPGAVAACVFATTFRILFFSRVASADPHTVLGVALAMLLIMEASEDQRWWHLPALGVVVGVTSLMKGLVGVAVPGFAAFLWALAVRGFGWVRPLPTVLGVLALGLTLGVPLAIPWLTRGDTGPLELLWRESVTRGLTPFDHVQPWYFYFWNQFELLAPWSALLPAALALAWLRVREQARARGGFSLRMYDRAEDRRRLFPLFGYLAIFVFFTLSGSRRTYYLLPIAPFFALIVAEALLDSGRGWATWLRKWGLAAVAISGTVSGVAALALGILRLAHPLAAPAALDAFAVLPPEYWQAIPAWLPLVGASIGLGVLLLRRMNDRLRALAPAMALVFVLLVGVLGTMESLRHQARELQRFCATVRQIVPEGEAVEINAQQTDGGAVELTDAARVVFYLGRPAVKPGARATRFRVVNNEWAQAILASEPGRYVVRSIEEQNPAAHNDAKTEARRRVLLERVS</sequence>
<evidence type="ECO:0000256" key="4">
    <source>
        <dbReference type="ARBA" id="ARBA00022679"/>
    </source>
</evidence>
<dbReference type="AlphaFoldDB" id="A0A1A8XPZ9"/>
<evidence type="ECO:0000256" key="5">
    <source>
        <dbReference type="ARBA" id="ARBA00022692"/>
    </source>
</evidence>
<name>A0A1A8XPZ9_9PROT</name>
<feature type="transmembrane region" description="Helical" evidence="8">
    <location>
        <begin position="426"/>
        <end position="448"/>
    </location>
</feature>
<dbReference type="GO" id="GO:0010041">
    <property type="term" value="P:response to iron(III) ion"/>
    <property type="evidence" value="ECO:0007669"/>
    <property type="project" value="TreeGrafter"/>
</dbReference>
<evidence type="ECO:0000256" key="1">
    <source>
        <dbReference type="ARBA" id="ARBA00004651"/>
    </source>
</evidence>
<feature type="transmembrane region" description="Helical" evidence="8">
    <location>
        <begin position="382"/>
        <end position="406"/>
    </location>
</feature>
<keyword evidence="2" id="KW-1003">Cell membrane</keyword>
<feature type="transmembrane region" description="Helical" evidence="8">
    <location>
        <begin position="106"/>
        <end position="125"/>
    </location>
</feature>
<dbReference type="InterPro" id="IPR050297">
    <property type="entry name" value="LipidA_mod_glycosyltrf_83"/>
</dbReference>
<dbReference type="PANTHER" id="PTHR33908:SF3">
    <property type="entry name" value="UNDECAPRENYL PHOSPHATE-ALPHA-4-AMINO-4-DEOXY-L-ARABINOSE ARABINOSYL TRANSFERASE"/>
    <property type="match status" value="1"/>
</dbReference>
<protein>
    <recommendedName>
        <fullName evidence="9">Glycosyltransferase RgtA/B/C/D-like domain-containing protein</fullName>
    </recommendedName>
</protein>
<evidence type="ECO:0000259" key="9">
    <source>
        <dbReference type="Pfam" id="PF13231"/>
    </source>
</evidence>
<keyword evidence="5 8" id="KW-0812">Transmembrane</keyword>
<dbReference type="STRING" id="1860102.ACCAA_290031"/>
<keyword evidence="4" id="KW-0808">Transferase</keyword>
<feature type="transmembrane region" description="Helical" evidence="8">
    <location>
        <begin position="350"/>
        <end position="370"/>
    </location>
</feature>
<accession>A0A1A8XPZ9</accession>
<feature type="transmembrane region" description="Helical" evidence="8">
    <location>
        <begin position="195"/>
        <end position="216"/>
    </location>
</feature>
<feature type="domain" description="Glycosyltransferase RgtA/B/C/D-like" evidence="9">
    <location>
        <begin position="82"/>
        <end position="236"/>
    </location>
</feature>
<organism evidence="10 11">
    <name type="scientific">Candidatus Accumulibacter aalborgensis</name>
    <dbReference type="NCBI Taxonomy" id="1860102"/>
    <lineage>
        <taxon>Bacteria</taxon>
        <taxon>Pseudomonadati</taxon>
        <taxon>Pseudomonadota</taxon>
        <taxon>Betaproteobacteria</taxon>
        <taxon>Candidatus Accumulibacter</taxon>
    </lineage>
</organism>
<feature type="transmembrane region" description="Helical" evidence="8">
    <location>
        <begin position="27"/>
        <end position="46"/>
    </location>
</feature>
<evidence type="ECO:0000256" key="8">
    <source>
        <dbReference type="SAM" id="Phobius"/>
    </source>
</evidence>
<dbReference type="GO" id="GO:0009103">
    <property type="term" value="P:lipopolysaccharide biosynthetic process"/>
    <property type="evidence" value="ECO:0007669"/>
    <property type="project" value="UniProtKB-ARBA"/>
</dbReference>